<proteinExistence type="predicted"/>
<keyword evidence="3" id="KW-1185">Reference proteome</keyword>
<keyword evidence="1" id="KW-0812">Transmembrane</keyword>
<evidence type="ECO:0000313" key="2">
    <source>
        <dbReference type="EMBL" id="QTA80378.1"/>
    </source>
</evidence>
<keyword evidence="1" id="KW-0472">Membrane</keyword>
<evidence type="ECO:0000313" key="3">
    <source>
        <dbReference type="Proteomes" id="UP000663720"/>
    </source>
</evidence>
<dbReference type="RefSeq" id="WP_207692031.1">
    <property type="nucleotide sequence ID" value="NZ_CP061799.1"/>
</dbReference>
<reference evidence="2" key="1">
    <citation type="journal article" date="2021" name="Microb. Physiol.">
        <title>Proteogenomic Insights into the Physiology of Marine, Sulfate-Reducing, Filamentous Desulfonema limicola and Desulfonema magnum.</title>
        <authorList>
            <person name="Schnaars V."/>
            <person name="Wohlbrand L."/>
            <person name="Scheve S."/>
            <person name="Hinrichs C."/>
            <person name="Reinhardt R."/>
            <person name="Rabus R."/>
        </authorList>
    </citation>
    <scope>NUCLEOTIDE SEQUENCE</scope>
    <source>
        <strain evidence="2">5ac10</strain>
    </source>
</reference>
<organism evidence="2 3">
    <name type="scientific">Desulfonema limicola</name>
    <dbReference type="NCBI Taxonomy" id="45656"/>
    <lineage>
        <taxon>Bacteria</taxon>
        <taxon>Pseudomonadati</taxon>
        <taxon>Thermodesulfobacteriota</taxon>
        <taxon>Desulfobacteria</taxon>
        <taxon>Desulfobacterales</taxon>
        <taxon>Desulfococcaceae</taxon>
        <taxon>Desulfonema</taxon>
    </lineage>
</organism>
<dbReference type="AlphaFoldDB" id="A0A975B7Z4"/>
<dbReference type="Proteomes" id="UP000663720">
    <property type="component" value="Chromosome"/>
</dbReference>
<accession>A0A975B7Z4</accession>
<dbReference type="KEGG" id="dli:dnl_26800"/>
<name>A0A975B7Z4_9BACT</name>
<dbReference type="EMBL" id="CP061799">
    <property type="protein sequence ID" value="QTA80378.1"/>
    <property type="molecule type" value="Genomic_DNA"/>
</dbReference>
<evidence type="ECO:0008006" key="4">
    <source>
        <dbReference type="Google" id="ProtNLM"/>
    </source>
</evidence>
<evidence type="ECO:0000256" key="1">
    <source>
        <dbReference type="SAM" id="Phobius"/>
    </source>
</evidence>
<feature type="transmembrane region" description="Helical" evidence="1">
    <location>
        <begin position="6"/>
        <end position="27"/>
    </location>
</feature>
<gene>
    <name evidence="2" type="ORF">dnl_26800</name>
</gene>
<sequence length="234" mass="27023">MLKFFQKLSFFVIIAVIILYFSFDWILKKGLEYAGSEAAGVQVFIRDADISFFHDNIRLEGIIIENPQGFESNYALEIKNINIKIFFSTFFSQRIIFDQIIIENPYITYEKNGEQASNIKTILNNIKIFSERFKYHPSHKSSQNVLIYDFIVQKGQVNLKSKLIKSRGISTTLPDIHIKDIGRDKNGKTIYEVINILIKSIDGNIIDAVKEPIESLKLKNLKIFNDLKGFSDKL</sequence>
<protein>
    <recommendedName>
        <fullName evidence="4">AsmA domain-containing protein</fullName>
    </recommendedName>
</protein>
<keyword evidence="1" id="KW-1133">Transmembrane helix</keyword>